<comment type="caution">
    <text evidence="1">The sequence shown here is derived from an EMBL/GenBank/DDBJ whole genome shotgun (WGS) entry which is preliminary data.</text>
</comment>
<name>A0A841HTL8_9DEIO</name>
<dbReference type="Proteomes" id="UP000569951">
    <property type="component" value="Unassembled WGS sequence"/>
</dbReference>
<evidence type="ECO:0000313" key="1">
    <source>
        <dbReference type="EMBL" id="MBB6096761.1"/>
    </source>
</evidence>
<proteinExistence type="predicted"/>
<dbReference type="EMBL" id="JACHHG010000001">
    <property type="protein sequence ID" value="MBB6096761.1"/>
    <property type="molecule type" value="Genomic_DNA"/>
</dbReference>
<dbReference type="SUPFAM" id="SSF48452">
    <property type="entry name" value="TPR-like"/>
    <property type="match status" value="2"/>
</dbReference>
<dbReference type="InterPro" id="IPR011990">
    <property type="entry name" value="TPR-like_helical_dom_sf"/>
</dbReference>
<sequence>MAELSLKQAWIYMDDHEYPQAEETFRALLAHPDSAEDLRAAARLGLAQALSAQGRHTEASGVFGELRLEARARGDAAGEARALHGLARAARLGGDLGGARGYLEAEAALLSDDFARVALHIERGLLAQAGGDLPGASRHFEAAAELARATDDVVGEAEAELARADLAISQGQTAQARAHLEAARLAYFEDENRAGQLEVEARLSRLDMN</sequence>
<accession>A0A841HTL8</accession>
<protein>
    <submittedName>
        <fullName evidence="1">Tetratricopeptide (TPR) repeat protein</fullName>
    </submittedName>
</protein>
<organism evidence="1 2">
    <name type="scientific">Deinobacterium chartae</name>
    <dbReference type="NCBI Taxonomy" id="521158"/>
    <lineage>
        <taxon>Bacteria</taxon>
        <taxon>Thermotogati</taxon>
        <taxon>Deinococcota</taxon>
        <taxon>Deinococci</taxon>
        <taxon>Deinococcales</taxon>
        <taxon>Deinococcaceae</taxon>
        <taxon>Deinobacterium</taxon>
    </lineage>
</organism>
<reference evidence="1 2" key="1">
    <citation type="submission" date="2020-08" db="EMBL/GenBank/DDBJ databases">
        <title>Genomic Encyclopedia of Type Strains, Phase IV (KMG-IV): sequencing the most valuable type-strain genomes for metagenomic binning, comparative biology and taxonomic classification.</title>
        <authorList>
            <person name="Goeker M."/>
        </authorList>
    </citation>
    <scope>NUCLEOTIDE SEQUENCE [LARGE SCALE GENOMIC DNA]</scope>
    <source>
        <strain evidence="1 2">DSM 21458</strain>
    </source>
</reference>
<dbReference type="RefSeq" id="WP_183983543.1">
    <property type="nucleotide sequence ID" value="NZ_JACHHG010000001.1"/>
</dbReference>
<keyword evidence="2" id="KW-1185">Reference proteome</keyword>
<evidence type="ECO:0000313" key="2">
    <source>
        <dbReference type="Proteomes" id="UP000569951"/>
    </source>
</evidence>
<gene>
    <name evidence="1" type="ORF">HNR42_000173</name>
</gene>
<dbReference type="Gene3D" id="1.25.40.10">
    <property type="entry name" value="Tetratricopeptide repeat domain"/>
    <property type="match status" value="1"/>
</dbReference>
<dbReference type="AlphaFoldDB" id="A0A841HTL8"/>